<keyword evidence="14" id="KW-1185">Reference proteome</keyword>
<comment type="catalytic activity">
    <reaction evidence="11">
        <text>molybdopterin + ATP + H(+) = adenylyl-molybdopterin + diphosphate</text>
        <dbReference type="Rhea" id="RHEA:31331"/>
        <dbReference type="ChEBI" id="CHEBI:15378"/>
        <dbReference type="ChEBI" id="CHEBI:30616"/>
        <dbReference type="ChEBI" id="CHEBI:33019"/>
        <dbReference type="ChEBI" id="CHEBI:58698"/>
        <dbReference type="ChEBI" id="CHEBI:62727"/>
    </reaction>
</comment>
<evidence type="ECO:0000256" key="7">
    <source>
        <dbReference type="ARBA" id="ARBA00022723"/>
    </source>
</evidence>
<dbReference type="SUPFAM" id="SSF53218">
    <property type="entry name" value="Molybdenum cofactor biosynthesis proteins"/>
    <property type="match status" value="2"/>
</dbReference>
<evidence type="ECO:0000256" key="8">
    <source>
        <dbReference type="ARBA" id="ARBA00022842"/>
    </source>
</evidence>
<evidence type="ECO:0000259" key="12">
    <source>
        <dbReference type="SMART" id="SM00852"/>
    </source>
</evidence>
<feature type="domain" description="MoaB/Mog" evidence="12">
    <location>
        <begin position="431"/>
        <end position="575"/>
    </location>
</feature>
<dbReference type="Pfam" id="PF03454">
    <property type="entry name" value="MoeA_C"/>
    <property type="match status" value="1"/>
</dbReference>
<sequence>MFSKYPMIEVEEARNIVKSQCENKKIERIELIQGLNRVLAEDIVAKKPFPEFRASTMDGYAVKVQDCPGNLQIDGSIRAGEASNELETGHAKYITTGAPLPKGADAVIPIEEVKIENDTLTVPQAKLGQWIREIGSDIEEGQIVISKNNVLGAAEIALLASLNVREISAIAKIKIGILSTGNELKTLGEETKYGEIIDSNSIMINMLCQEAGCEVKNYGIVKDDLDLVKNTLITMSEECEIIITSGGVSMGDRDFVKPILEQEGQVFFGRLNMKPGKPTTFAKLNNALAFALPGNPVSCFVCFYLLVRYAIDLISSKPEFPIITVNLGSQEIKLDSRPEYHRVIVAWDGSEFKAVTTGSQASSRLLSASKANALLMLPKSSPSLSSISGKVQAILVKPFSNIQPEMKAARISTQHHECPHFAPRNDSVKIGILTISDRVSEGVATDTSGPHLIEKSKELFNGCCTFYQIVPDEIERIRDALLEWCNEGFELIFTTGGTGFSERDVTPEATKMVIEREAPGISTQLIVEGLAKTPLASLSRGVAGIKGRSLIINLPGSLKAVKEGFEILSQVIPHAISILRT</sequence>
<dbReference type="GO" id="GO:0046872">
    <property type="term" value="F:metal ion binding"/>
    <property type="evidence" value="ECO:0007669"/>
    <property type="project" value="UniProtKB-UniRule"/>
</dbReference>
<evidence type="ECO:0000256" key="9">
    <source>
        <dbReference type="ARBA" id="ARBA00023150"/>
    </source>
</evidence>
<comment type="similarity">
    <text evidence="3">In the N-terminal section; belongs to the MoaB/Mog family.</text>
</comment>
<dbReference type="InterPro" id="IPR036135">
    <property type="entry name" value="MoeA_linker/N_sf"/>
</dbReference>
<comment type="caution">
    <text evidence="13">The sequence shown here is derived from an EMBL/GenBank/DDBJ whole genome shotgun (WGS) entry which is preliminary data.</text>
</comment>
<dbReference type="GO" id="GO:0006777">
    <property type="term" value="P:Mo-molybdopterin cofactor biosynthetic process"/>
    <property type="evidence" value="ECO:0007669"/>
    <property type="project" value="UniProtKB-UniRule"/>
</dbReference>
<evidence type="ECO:0000256" key="1">
    <source>
        <dbReference type="ARBA" id="ARBA00001946"/>
    </source>
</evidence>
<dbReference type="GO" id="GO:0005524">
    <property type="term" value="F:ATP binding"/>
    <property type="evidence" value="ECO:0007669"/>
    <property type="project" value="UniProtKB-UniRule"/>
</dbReference>
<dbReference type="CDD" id="cd00887">
    <property type="entry name" value="MoeA"/>
    <property type="match status" value="1"/>
</dbReference>
<name>A0AAU9ISJ8_9CILI</name>
<feature type="domain" description="MoaB/Mog" evidence="12">
    <location>
        <begin position="176"/>
        <end position="313"/>
    </location>
</feature>
<dbReference type="Proteomes" id="UP001162131">
    <property type="component" value="Unassembled WGS sequence"/>
</dbReference>
<dbReference type="InterPro" id="IPR008284">
    <property type="entry name" value="MoCF_biosynth_CS"/>
</dbReference>
<protein>
    <recommendedName>
        <fullName evidence="12">MoaB/Mog domain-containing protein</fullName>
    </recommendedName>
</protein>
<reference evidence="13" key="1">
    <citation type="submission" date="2021-09" db="EMBL/GenBank/DDBJ databases">
        <authorList>
            <consortium name="AG Swart"/>
            <person name="Singh M."/>
            <person name="Singh A."/>
            <person name="Seah K."/>
            <person name="Emmerich C."/>
        </authorList>
    </citation>
    <scope>NUCLEOTIDE SEQUENCE</scope>
    <source>
        <strain evidence="13">ATCC30299</strain>
    </source>
</reference>
<organism evidence="13 14">
    <name type="scientific">Blepharisma stoltei</name>
    <dbReference type="NCBI Taxonomy" id="1481888"/>
    <lineage>
        <taxon>Eukaryota</taxon>
        <taxon>Sar</taxon>
        <taxon>Alveolata</taxon>
        <taxon>Ciliophora</taxon>
        <taxon>Postciliodesmatophora</taxon>
        <taxon>Heterotrichea</taxon>
        <taxon>Heterotrichida</taxon>
        <taxon>Blepharismidae</taxon>
        <taxon>Blepharisma</taxon>
    </lineage>
</organism>
<keyword evidence="9 11" id="KW-0501">Molybdenum cofactor biosynthesis</keyword>
<evidence type="ECO:0000256" key="5">
    <source>
        <dbReference type="ARBA" id="ARBA00022505"/>
    </source>
</evidence>
<dbReference type="PANTHER" id="PTHR10192">
    <property type="entry name" value="MOLYBDOPTERIN BIOSYNTHESIS PROTEIN"/>
    <property type="match status" value="1"/>
</dbReference>
<evidence type="ECO:0000256" key="2">
    <source>
        <dbReference type="ARBA" id="ARBA00005046"/>
    </source>
</evidence>
<keyword evidence="7 11" id="KW-0479">Metal-binding</keyword>
<comment type="function">
    <text evidence="11">Catalyzes two steps in the biosynthesis of the molybdenum cofactor. In the first step, molybdopterin is adenylated. Subsequently, molybdate is inserted into adenylated molybdopterin and AMP is released.</text>
</comment>
<dbReference type="Gene3D" id="2.170.190.11">
    <property type="entry name" value="Molybdopterin biosynthesis moea protein, domain 3"/>
    <property type="match status" value="1"/>
</dbReference>
<proteinExistence type="inferred from homology"/>
<dbReference type="InterPro" id="IPR005111">
    <property type="entry name" value="MoeA_C_domain_IV"/>
</dbReference>
<keyword evidence="8 11" id="KW-0460">Magnesium</keyword>
<evidence type="ECO:0000256" key="3">
    <source>
        <dbReference type="ARBA" id="ARBA00007589"/>
    </source>
</evidence>
<dbReference type="GO" id="GO:0061599">
    <property type="term" value="F:molybdopterin molybdotransferase activity"/>
    <property type="evidence" value="ECO:0007669"/>
    <property type="project" value="UniProtKB-UniRule"/>
</dbReference>
<dbReference type="GO" id="GO:0061598">
    <property type="term" value="F:molybdopterin adenylyltransferase activity"/>
    <property type="evidence" value="ECO:0007669"/>
    <property type="project" value="UniProtKB-UniRule"/>
</dbReference>
<dbReference type="Gene3D" id="2.40.340.10">
    <property type="entry name" value="MoeA, C-terminal, domain IV"/>
    <property type="match status" value="1"/>
</dbReference>
<dbReference type="FunFam" id="3.40.980.10:FF:000004">
    <property type="entry name" value="Molybdopterin molybdenumtransferase"/>
    <property type="match status" value="1"/>
</dbReference>
<dbReference type="EMBL" id="CAJZBQ010000016">
    <property type="protein sequence ID" value="CAG9316696.1"/>
    <property type="molecule type" value="Genomic_DNA"/>
</dbReference>
<evidence type="ECO:0000313" key="14">
    <source>
        <dbReference type="Proteomes" id="UP001162131"/>
    </source>
</evidence>
<dbReference type="NCBIfam" id="TIGR00177">
    <property type="entry name" value="molyb_syn"/>
    <property type="match status" value="2"/>
</dbReference>
<keyword evidence="5 11" id="KW-0500">Molybdenum</keyword>
<keyword evidence="6 11" id="KW-0808">Transferase</keyword>
<evidence type="ECO:0000256" key="6">
    <source>
        <dbReference type="ARBA" id="ARBA00022679"/>
    </source>
</evidence>
<dbReference type="Pfam" id="PF03453">
    <property type="entry name" value="MoeA_N"/>
    <property type="match status" value="1"/>
</dbReference>
<dbReference type="Pfam" id="PF00994">
    <property type="entry name" value="MoCF_biosynth"/>
    <property type="match status" value="2"/>
</dbReference>
<comment type="pathway">
    <text evidence="2 11">Cofactor biosynthesis; molybdopterin biosynthesis.</text>
</comment>
<accession>A0AAU9ISJ8</accession>
<evidence type="ECO:0000313" key="13">
    <source>
        <dbReference type="EMBL" id="CAG9316696.1"/>
    </source>
</evidence>
<dbReference type="SMART" id="SM00852">
    <property type="entry name" value="MoCF_biosynth"/>
    <property type="match status" value="2"/>
</dbReference>
<dbReference type="InterPro" id="IPR036425">
    <property type="entry name" value="MoaB/Mog-like_dom_sf"/>
</dbReference>
<dbReference type="Gene3D" id="3.90.105.10">
    <property type="entry name" value="Molybdopterin biosynthesis moea protein, domain 2"/>
    <property type="match status" value="1"/>
</dbReference>
<gene>
    <name evidence="13" type="ORF">BSTOLATCC_MIC16802</name>
</gene>
<evidence type="ECO:0000256" key="4">
    <source>
        <dbReference type="ARBA" id="ARBA00008339"/>
    </source>
</evidence>
<dbReference type="Gene3D" id="3.40.980.10">
    <property type="entry name" value="MoaB/Mog-like domain"/>
    <property type="match status" value="2"/>
</dbReference>
<comment type="similarity">
    <text evidence="11">Belongs to the MoeA family.</text>
</comment>
<dbReference type="CDD" id="cd00886">
    <property type="entry name" value="MogA_MoaB"/>
    <property type="match status" value="1"/>
</dbReference>
<dbReference type="InterPro" id="IPR001453">
    <property type="entry name" value="MoaB/Mog_dom"/>
</dbReference>
<comment type="catalytic activity">
    <reaction evidence="10">
        <text>adenylyl-molybdopterin + molybdate = Mo-molybdopterin + AMP + H(+)</text>
        <dbReference type="Rhea" id="RHEA:35047"/>
        <dbReference type="ChEBI" id="CHEBI:15378"/>
        <dbReference type="ChEBI" id="CHEBI:36264"/>
        <dbReference type="ChEBI" id="CHEBI:62727"/>
        <dbReference type="ChEBI" id="CHEBI:71302"/>
        <dbReference type="ChEBI" id="CHEBI:456215"/>
        <dbReference type="EC" id="2.10.1.1"/>
    </reaction>
</comment>
<dbReference type="PROSITE" id="PS01079">
    <property type="entry name" value="MOCF_BIOSYNTHESIS_2"/>
    <property type="match status" value="1"/>
</dbReference>
<comment type="similarity">
    <text evidence="4">In the C-terminal section; belongs to the MoeA family.</text>
</comment>
<dbReference type="NCBIfam" id="NF045515">
    <property type="entry name" value="Glp_gephyrin"/>
    <property type="match status" value="1"/>
</dbReference>
<evidence type="ECO:0000256" key="10">
    <source>
        <dbReference type="ARBA" id="ARBA00047317"/>
    </source>
</evidence>
<comment type="cofactor">
    <cofactor evidence="1 11">
        <name>Mg(2+)</name>
        <dbReference type="ChEBI" id="CHEBI:18420"/>
    </cofactor>
</comment>
<dbReference type="SUPFAM" id="SSF63882">
    <property type="entry name" value="MoeA N-terminal region -like"/>
    <property type="match status" value="1"/>
</dbReference>
<dbReference type="SUPFAM" id="SSF63867">
    <property type="entry name" value="MoeA C-terminal domain-like"/>
    <property type="match status" value="1"/>
</dbReference>
<dbReference type="InterPro" id="IPR038987">
    <property type="entry name" value="MoeA-like"/>
</dbReference>
<dbReference type="InterPro" id="IPR036688">
    <property type="entry name" value="MoeA_C_domain_IV_sf"/>
</dbReference>
<dbReference type="AlphaFoldDB" id="A0AAU9ISJ8"/>
<dbReference type="PANTHER" id="PTHR10192:SF5">
    <property type="entry name" value="GEPHYRIN"/>
    <property type="match status" value="1"/>
</dbReference>
<dbReference type="InterPro" id="IPR005110">
    <property type="entry name" value="MoeA_linker/N"/>
</dbReference>
<evidence type="ECO:0000256" key="11">
    <source>
        <dbReference type="RuleBase" id="RU365090"/>
    </source>
</evidence>
<dbReference type="GO" id="GO:0005829">
    <property type="term" value="C:cytosol"/>
    <property type="evidence" value="ECO:0007669"/>
    <property type="project" value="TreeGrafter"/>
</dbReference>